<accession>A0A1E5UT13</accession>
<dbReference type="Proteomes" id="UP000095767">
    <property type="component" value="Unassembled WGS sequence"/>
</dbReference>
<feature type="non-terminal residue" evidence="1">
    <location>
        <position position="1"/>
    </location>
</feature>
<evidence type="ECO:0000313" key="2">
    <source>
        <dbReference type="Proteomes" id="UP000095767"/>
    </source>
</evidence>
<name>A0A1E5UT13_9POAL</name>
<reference evidence="1 2" key="1">
    <citation type="submission" date="2016-09" db="EMBL/GenBank/DDBJ databases">
        <title>The draft genome of Dichanthelium oligosanthes: A C3 panicoid grass species.</title>
        <authorList>
            <person name="Studer A.J."/>
            <person name="Schnable J.C."/>
            <person name="Brutnell T.P."/>
        </authorList>
    </citation>
    <scope>NUCLEOTIDE SEQUENCE [LARGE SCALE GENOMIC DNA]</scope>
    <source>
        <strain evidence="2">cv. Kellogg 1175</strain>
        <tissue evidence="1">Leaf</tissue>
    </source>
</reference>
<proteinExistence type="predicted"/>
<sequence length="27" mass="3087">LPNSSLRMRSLFRKFLLTMGTIRCGST</sequence>
<keyword evidence="2" id="KW-1185">Reference proteome</keyword>
<organism evidence="1 2">
    <name type="scientific">Dichanthelium oligosanthes</name>
    <dbReference type="NCBI Taxonomy" id="888268"/>
    <lineage>
        <taxon>Eukaryota</taxon>
        <taxon>Viridiplantae</taxon>
        <taxon>Streptophyta</taxon>
        <taxon>Embryophyta</taxon>
        <taxon>Tracheophyta</taxon>
        <taxon>Spermatophyta</taxon>
        <taxon>Magnoliopsida</taxon>
        <taxon>Liliopsida</taxon>
        <taxon>Poales</taxon>
        <taxon>Poaceae</taxon>
        <taxon>PACMAD clade</taxon>
        <taxon>Panicoideae</taxon>
        <taxon>Panicodae</taxon>
        <taxon>Paniceae</taxon>
        <taxon>Dichantheliinae</taxon>
        <taxon>Dichanthelium</taxon>
    </lineage>
</organism>
<evidence type="ECO:0000313" key="1">
    <source>
        <dbReference type="EMBL" id="OEL16000.1"/>
    </source>
</evidence>
<dbReference type="EMBL" id="LWDX02064539">
    <property type="protein sequence ID" value="OEL16000.1"/>
    <property type="molecule type" value="Genomic_DNA"/>
</dbReference>
<comment type="caution">
    <text evidence="1">The sequence shown here is derived from an EMBL/GenBank/DDBJ whole genome shotgun (WGS) entry which is preliminary data.</text>
</comment>
<gene>
    <name evidence="1" type="ORF">BAE44_0022981</name>
</gene>
<protein>
    <submittedName>
        <fullName evidence="1">Uncharacterized protein</fullName>
    </submittedName>
</protein>
<dbReference type="AlphaFoldDB" id="A0A1E5UT13"/>